<accession>G1K0E3</accession>
<evidence type="ECO:0000313" key="2">
    <source>
        <dbReference type="EMBL" id="AEL79254.1"/>
    </source>
</evidence>
<name>G1K0E3_RHOPR</name>
<dbReference type="AlphaFoldDB" id="G1K0E3"/>
<feature type="chain" id="PRO_5003412765" evidence="1">
    <location>
        <begin position="23"/>
        <end position="106"/>
    </location>
</feature>
<dbReference type="EMBL" id="JO495025">
    <property type="protein sequence ID" value="AEL79254.1"/>
    <property type="molecule type" value="mRNA"/>
</dbReference>
<reference evidence="2" key="1">
    <citation type="journal article" date="2011" name="Insect Biochem. Mol. Biol.">
        <title>Transcriptome and gene expression profile of ovarian follicle tissue of the triatomine bug Rhodnius prolixus.</title>
        <authorList>
            <person name="Medeiros M.N."/>
            <person name="Logullo R."/>
            <person name="Ramos I.B."/>
            <person name="Sorgine M.H."/>
            <person name="Paiva-Silva G.O."/>
            <person name="Mesquita R.D."/>
            <person name="Machado E.A."/>
            <person name="Coutinho M.A."/>
            <person name="Masuda H."/>
            <person name="Capurro M.L."/>
            <person name="Ribeiro J.M."/>
            <person name="Cardoso Braz G.R."/>
            <person name="Oliveira P.L."/>
        </authorList>
    </citation>
    <scope>NUCLEOTIDE SEQUENCE</scope>
    <source>
        <tissue evidence="2">Ovary</tissue>
    </source>
</reference>
<proteinExistence type="evidence at transcript level"/>
<organism evidence="2">
    <name type="scientific">Rhodnius prolixus</name>
    <name type="common">Triatomid bug</name>
    <dbReference type="NCBI Taxonomy" id="13249"/>
    <lineage>
        <taxon>Eukaryota</taxon>
        <taxon>Metazoa</taxon>
        <taxon>Ecdysozoa</taxon>
        <taxon>Arthropoda</taxon>
        <taxon>Hexapoda</taxon>
        <taxon>Insecta</taxon>
        <taxon>Pterygota</taxon>
        <taxon>Neoptera</taxon>
        <taxon>Paraneoptera</taxon>
        <taxon>Hemiptera</taxon>
        <taxon>Heteroptera</taxon>
        <taxon>Panheteroptera</taxon>
        <taxon>Cimicomorpha</taxon>
        <taxon>Reduviidae</taxon>
        <taxon>Triatominae</taxon>
        <taxon>Rhodnius</taxon>
    </lineage>
</organism>
<protein>
    <submittedName>
        <fullName evidence="2">Uncharacterized protein</fullName>
    </submittedName>
</protein>
<evidence type="ECO:0000256" key="1">
    <source>
        <dbReference type="SAM" id="SignalP"/>
    </source>
</evidence>
<sequence length="106" mass="12061">MNFQRYLLGVCIVVLSLVVMIAENKCLGTLGCYGYNRYGTHYPMLLPKLSPYLRSKLYRKYWALKKPLLYKPMLLPPPCLCSSCSACPLSMVHKCLKHKANLALCT</sequence>
<keyword evidence="1" id="KW-0732">Signal</keyword>
<feature type="signal peptide" evidence="1">
    <location>
        <begin position="1"/>
        <end position="22"/>
    </location>
</feature>